<comment type="caution">
    <text evidence="2">The sequence shown here is derived from an EMBL/GenBank/DDBJ whole genome shotgun (WGS) entry which is preliminary data.</text>
</comment>
<evidence type="ECO:0000256" key="1">
    <source>
        <dbReference type="SAM" id="MobiDB-lite"/>
    </source>
</evidence>
<dbReference type="AlphaFoldDB" id="A0A024FWH9"/>
<accession>A0A024FWH9</accession>
<feature type="region of interest" description="Disordered" evidence="1">
    <location>
        <begin position="65"/>
        <end position="101"/>
    </location>
</feature>
<reference evidence="2 3" key="1">
    <citation type="submission" date="2012-05" db="EMBL/GenBank/DDBJ databases">
        <title>Recombination and specialization in a pathogen metapopulation.</title>
        <authorList>
            <person name="Gardiner A."/>
            <person name="Kemen E."/>
            <person name="Schultz-Larsen T."/>
            <person name="MacLean D."/>
            <person name="Van Oosterhout C."/>
            <person name="Jones J.D.G."/>
        </authorList>
    </citation>
    <scope>NUCLEOTIDE SEQUENCE [LARGE SCALE GENOMIC DNA]</scope>
    <source>
        <strain evidence="2 3">Ac Nc2</strain>
    </source>
</reference>
<feature type="compositionally biased region" description="Gly residues" evidence="1">
    <location>
        <begin position="72"/>
        <end position="101"/>
    </location>
</feature>
<dbReference type="EMBL" id="CAIX01000907">
    <property type="protein sequence ID" value="CCI11292.1"/>
    <property type="molecule type" value="Genomic_DNA"/>
</dbReference>
<sequence length="101" mass="10604">MGWMCLKLQKQVVVLVQELALEKRMDWNKVRFHHQALLLVMAQEMAQEKVPDSCELYGLESVGSPGEDDGSFVGGGVTGIGAGEGDGTVRGGGVGDGEGGV</sequence>
<organism evidence="2 3">
    <name type="scientific">Albugo candida</name>
    <dbReference type="NCBI Taxonomy" id="65357"/>
    <lineage>
        <taxon>Eukaryota</taxon>
        <taxon>Sar</taxon>
        <taxon>Stramenopiles</taxon>
        <taxon>Oomycota</taxon>
        <taxon>Peronosporomycetes</taxon>
        <taxon>Albuginales</taxon>
        <taxon>Albuginaceae</taxon>
        <taxon>Albugo</taxon>
    </lineage>
</organism>
<proteinExistence type="predicted"/>
<protein>
    <submittedName>
        <fullName evidence="2">Uncharacterized protein</fullName>
    </submittedName>
</protein>
<name>A0A024FWH9_9STRA</name>
<dbReference type="Proteomes" id="UP000053237">
    <property type="component" value="Unassembled WGS sequence"/>
</dbReference>
<evidence type="ECO:0000313" key="2">
    <source>
        <dbReference type="EMBL" id="CCI11292.1"/>
    </source>
</evidence>
<evidence type="ECO:0000313" key="3">
    <source>
        <dbReference type="Proteomes" id="UP000053237"/>
    </source>
</evidence>
<dbReference type="InParanoid" id="A0A024FWH9"/>
<gene>
    <name evidence="2" type="ORF">BN9_126990</name>
</gene>
<keyword evidence="3" id="KW-1185">Reference proteome</keyword>